<dbReference type="GO" id="GO:0019878">
    <property type="term" value="P:lysine biosynthetic process via aminoadipic acid"/>
    <property type="evidence" value="ECO:0007669"/>
    <property type="project" value="TreeGrafter"/>
</dbReference>
<protein>
    <submittedName>
        <fullName evidence="5">4'-phosphopantetheinyl transferase superfamily protein</fullName>
    </submittedName>
</protein>
<evidence type="ECO:0000313" key="5">
    <source>
        <dbReference type="EMBL" id="TKC81282.1"/>
    </source>
</evidence>
<dbReference type="Pfam" id="PF22624">
    <property type="entry name" value="AASDHPPT_N"/>
    <property type="match status" value="1"/>
</dbReference>
<dbReference type="RefSeq" id="WP_136898444.1">
    <property type="nucleotide sequence ID" value="NZ_SWJE01000019.1"/>
</dbReference>
<keyword evidence="6" id="KW-1185">Reference proteome</keyword>
<keyword evidence="2 5" id="KW-0808">Transferase</keyword>
<sequence length="301" mass="34336">MASLHERRDRPVRVKEIGVWSDGDEETVGDSIDMTTQAMDEGDGGSQPQIDLWCAYPGRIDDDALLREYRRLLTEGERERGQRFRFARDQHRYLITRVLVRIVLSKYAPAVAPEQWEFRFNPYGKPEIANPVSQAAGLAFNVTHSSELVVMGVTRGIALGIDTEGIRDRPAMLDIADHYFTADEALRLRAEPAALQSQLFFEYWTLKESYVKARGMGLSIPLDRFGFQLTGERGIQMWIHPEEDDRPAHWRFWQFWPDADHVASVCAQRVGAGPASFVARTVVPLVDEHRCDWRMSRESGG</sequence>
<gene>
    <name evidence="5" type="ORF">FAZ69_28535</name>
</gene>
<reference evidence="5 6" key="1">
    <citation type="submission" date="2019-04" db="EMBL/GenBank/DDBJ databases">
        <title>Trinickia sp. 7GSK02, isolated from subtropical forest soil.</title>
        <authorList>
            <person name="Gao Z.-H."/>
            <person name="Qiu L.-H."/>
        </authorList>
    </citation>
    <scope>NUCLEOTIDE SEQUENCE [LARGE SCALE GENOMIC DNA]</scope>
    <source>
        <strain evidence="5 6">7GSK02</strain>
    </source>
</reference>
<comment type="similarity">
    <text evidence="1">Belongs to the P-Pant transferase superfamily. Gsp/Sfp/HetI/AcpT family.</text>
</comment>
<evidence type="ECO:0000259" key="3">
    <source>
        <dbReference type="Pfam" id="PF01648"/>
    </source>
</evidence>
<dbReference type="Gene3D" id="3.90.470.20">
    <property type="entry name" value="4'-phosphopantetheinyl transferase domain"/>
    <property type="match status" value="2"/>
</dbReference>
<dbReference type="OrthoDB" id="9808281at2"/>
<name>A0A4U1HJG8_9BURK</name>
<dbReference type="AlphaFoldDB" id="A0A4U1HJG8"/>
<feature type="domain" description="4'-phosphopantetheinyl transferase N-terminal" evidence="4">
    <location>
        <begin position="71"/>
        <end position="151"/>
    </location>
</feature>
<organism evidence="5 6">
    <name type="scientific">Trinickia terrae</name>
    <dbReference type="NCBI Taxonomy" id="2571161"/>
    <lineage>
        <taxon>Bacteria</taxon>
        <taxon>Pseudomonadati</taxon>
        <taxon>Pseudomonadota</taxon>
        <taxon>Betaproteobacteria</taxon>
        <taxon>Burkholderiales</taxon>
        <taxon>Burkholderiaceae</taxon>
        <taxon>Trinickia</taxon>
    </lineage>
</organism>
<dbReference type="Pfam" id="PF01648">
    <property type="entry name" value="ACPS"/>
    <property type="match status" value="1"/>
</dbReference>
<dbReference type="PANTHER" id="PTHR12215:SF10">
    <property type="entry name" value="L-AMINOADIPATE-SEMIALDEHYDE DEHYDROGENASE-PHOSPHOPANTETHEINYL TRANSFERASE"/>
    <property type="match status" value="1"/>
</dbReference>
<proteinExistence type="inferred from homology"/>
<evidence type="ECO:0000256" key="2">
    <source>
        <dbReference type="ARBA" id="ARBA00022679"/>
    </source>
</evidence>
<dbReference type="GO" id="GO:0008897">
    <property type="term" value="F:holo-[acyl-carrier-protein] synthase activity"/>
    <property type="evidence" value="ECO:0007669"/>
    <property type="project" value="InterPro"/>
</dbReference>
<dbReference type="InterPro" id="IPR050559">
    <property type="entry name" value="P-Pant_transferase_sf"/>
</dbReference>
<feature type="domain" description="4'-phosphopantetheinyl transferase" evidence="3">
    <location>
        <begin position="159"/>
        <end position="266"/>
    </location>
</feature>
<dbReference type="Proteomes" id="UP000305539">
    <property type="component" value="Unassembled WGS sequence"/>
</dbReference>
<comment type="caution">
    <text evidence="5">The sequence shown here is derived from an EMBL/GenBank/DDBJ whole genome shotgun (WGS) entry which is preliminary data.</text>
</comment>
<evidence type="ECO:0000256" key="1">
    <source>
        <dbReference type="ARBA" id="ARBA00010990"/>
    </source>
</evidence>
<dbReference type="PANTHER" id="PTHR12215">
    <property type="entry name" value="PHOSPHOPANTETHEINE TRANSFERASE"/>
    <property type="match status" value="1"/>
</dbReference>
<dbReference type="InterPro" id="IPR037143">
    <property type="entry name" value="4-PPantetheinyl_Trfase_dom_sf"/>
</dbReference>
<dbReference type="InterPro" id="IPR008278">
    <property type="entry name" value="4-PPantetheinyl_Trfase_dom"/>
</dbReference>
<dbReference type="GO" id="GO:0005829">
    <property type="term" value="C:cytosol"/>
    <property type="evidence" value="ECO:0007669"/>
    <property type="project" value="TreeGrafter"/>
</dbReference>
<dbReference type="SUPFAM" id="SSF56214">
    <property type="entry name" value="4'-phosphopantetheinyl transferase"/>
    <property type="match status" value="2"/>
</dbReference>
<evidence type="ECO:0000313" key="6">
    <source>
        <dbReference type="Proteomes" id="UP000305539"/>
    </source>
</evidence>
<dbReference type="InterPro" id="IPR055066">
    <property type="entry name" value="AASDHPPT_N"/>
</dbReference>
<evidence type="ECO:0000259" key="4">
    <source>
        <dbReference type="Pfam" id="PF22624"/>
    </source>
</evidence>
<dbReference type="EMBL" id="SWJE01000019">
    <property type="protein sequence ID" value="TKC81282.1"/>
    <property type="molecule type" value="Genomic_DNA"/>
</dbReference>
<accession>A0A4U1HJG8</accession>
<dbReference type="GO" id="GO:0000287">
    <property type="term" value="F:magnesium ion binding"/>
    <property type="evidence" value="ECO:0007669"/>
    <property type="project" value="InterPro"/>
</dbReference>